<evidence type="ECO:0000313" key="1">
    <source>
        <dbReference type="EMBL" id="ORE16353.1"/>
    </source>
</evidence>
<dbReference type="VEuPathDB" id="FungiDB:BCV72DRAFT_217808"/>
<dbReference type="AlphaFoldDB" id="A0A1X0RWA7"/>
<sequence length="392" mass="44912">MGNRKFRSELTASCSSAERHLPAGDALQRWDHFKVVHKSFIQSFSNKQQASHRHTANSLQRRRQQLLQRTIDPSISDAIAAGCELGERSNAYFYKCLKDPLTATGNIQIGCRRRYYIIDARGTDQLCKRFSIANSTLPNKHPPQATDFLLSHAMVNQFINSKSFLKVSFDTCRRPRKEGVLAVMNPATQLHALQLPLQYCLCSFSGSLSPILPLTFAELRSPDVKVMGCCKLLFQVIDILDFSINWKTLNISLAFEIPVSRIYLDLPTWSSRGRRTQLLATKTSFIEYEAYTVLWRYYHRKLPTCQRLHQLCPDRYLDPYYLLCGGVGYDEHFLWPCMLKKETWSRIANRFLQPASRLTYESLALRSSTPIQVLSGLRVDGQTIIACTVWAI</sequence>
<dbReference type="Proteomes" id="UP000242381">
    <property type="component" value="Unassembled WGS sequence"/>
</dbReference>
<accession>A0A1X0RWA7</accession>
<proteinExistence type="predicted"/>
<dbReference type="EMBL" id="KV921388">
    <property type="protein sequence ID" value="ORE16353.1"/>
    <property type="molecule type" value="Genomic_DNA"/>
</dbReference>
<gene>
    <name evidence="1" type="ORF">BCV71DRAFT_256759</name>
</gene>
<dbReference type="VEuPathDB" id="FungiDB:BCV72DRAFT_339534"/>
<reference evidence="1 2" key="1">
    <citation type="journal article" date="2016" name="Proc. Natl. Acad. Sci. U.S.A.">
        <title>Lipid metabolic changes in an early divergent fungus govern the establishment of a mutualistic symbiosis with endobacteria.</title>
        <authorList>
            <person name="Lastovetsky O.A."/>
            <person name="Gaspar M.L."/>
            <person name="Mondo S.J."/>
            <person name="LaButti K.M."/>
            <person name="Sandor L."/>
            <person name="Grigoriev I.V."/>
            <person name="Henry S.A."/>
            <person name="Pawlowska T.E."/>
        </authorList>
    </citation>
    <scope>NUCLEOTIDE SEQUENCE [LARGE SCALE GENOMIC DNA]</scope>
    <source>
        <strain evidence="1 2">ATCC 11559</strain>
    </source>
</reference>
<name>A0A1X0RWA7_RHIZD</name>
<protein>
    <submittedName>
        <fullName evidence="1">Uncharacterized protein</fullName>
    </submittedName>
</protein>
<organism evidence="1 2">
    <name type="scientific">Rhizopus microsporus</name>
    <dbReference type="NCBI Taxonomy" id="58291"/>
    <lineage>
        <taxon>Eukaryota</taxon>
        <taxon>Fungi</taxon>
        <taxon>Fungi incertae sedis</taxon>
        <taxon>Mucoromycota</taxon>
        <taxon>Mucoromycotina</taxon>
        <taxon>Mucoromycetes</taxon>
        <taxon>Mucorales</taxon>
        <taxon>Mucorineae</taxon>
        <taxon>Rhizopodaceae</taxon>
        <taxon>Rhizopus</taxon>
    </lineage>
</organism>
<evidence type="ECO:0000313" key="2">
    <source>
        <dbReference type="Proteomes" id="UP000242381"/>
    </source>
</evidence>